<accession>A0A0J8R3Y6</accession>
<dbReference type="EMBL" id="DS268179">
    <property type="protein sequence ID" value="KMU79844.1"/>
    <property type="molecule type" value="Genomic_DNA"/>
</dbReference>
<protein>
    <submittedName>
        <fullName evidence="2">Uncharacterized protein</fullName>
    </submittedName>
</protein>
<dbReference type="AlphaFoldDB" id="A0A0J8R3Y6"/>
<evidence type="ECO:0000313" key="3">
    <source>
        <dbReference type="Proteomes" id="UP000054559"/>
    </source>
</evidence>
<reference evidence="3" key="1">
    <citation type="journal article" date="2010" name="Genome Res.">
        <title>Population genomic sequencing of Coccidioides fungi reveals recent hybridization and transposon control.</title>
        <authorList>
            <person name="Neafsey D.E."/>
            <person name="Barker B.M."/>
            <person name="Sharpton T.J."/>
            <person name="Stajich J.E."/>
            <person name="Park D.J."/>
            <person name="Whiston E."/>
            <person name="Hung C.-Y."/>
            <person name="McMahan C."/>
            <person name="White J."/>
            <person name="Sykes S."/>
            <person name="Heiman D."/>
            <person name="Young S."/>
            <person name="Zeng Q."/>
            <person name="Abouelleil A."/>
            <person name="Aftuck L."/>
            <person name="Bessette D."/>
            <person name="Brown A."/>
            <person name="FitzGerald M."/>
            <person name="Lui A."/>
            <person name="Macdonald J.P."/>
            <person name="Priest M."/>
            <person name="Orbach M.J."/>
            <person name="Galgiani J.N."/>
            <person name="Kirkland T.N."/>
            <person name="Cole G.T."/>
            <person name="Birren B.W."/>
            <person name="Henn M.R."/>
            <person name="Taylor J.W."/>
            <person name="Rounsley S.D."/>
        </authorList>
    </citation>
    <scope>NUCLEOTIDE SEQUENCE [LARGE SCALE GENOMIC DNA]</scope>
    <source>
        <strain evidence="3">RMSCC 3703</strain>
    </source>
</reference>
<feature type="region of interest" description="Disordered" evidence="1">
    <location>
        <begin position="115"/>
        <end position="141"/>
    </location>
</feature>
<proteinExistence type="predicted"/>
<organism evidence="2 3">
    <name type="scientific">Coccidioides immitis RMSCC 3703</name>
    <dbReference type="NCBI Taxonomy" id="454286"/>
    <lineage>
        <taxon>Eukaryota</taxon>
        <taxon>Fungi</taxon>
        <taxon>Dikarya</taxon>
        <taxon>Ascomycota</taxon>
        <taxon>Pezizomycotina</taxon>
        <taxon>Eurotiomycetes</taxon>
        <taxon>Eurotiomycetidae</taxon>
        <taxon>Onygenales</taxon>
        <taxon>Onygenaceae</taxon>
        <taxon>Coccidioides</taxon>
    </lineage>
</organism>
<evidence type="ECO:0000256" key="1">
    <source>
        <dbReference type="SAM" id="MobiDB-lite"/>
    </source>
</evidence>
<gene>
    <name evidence="2" type="ORF">CISG_07916</name>
</gene>
<sequence>MPFREQRPPALRLGLGQIPPVKQVEQFGLELQRRLVMSFTPPLLVQRRQSSVVRRPSTLPLGHQAKALGRIQSAFSLHLAWTACSGLKSPVHVGETYLQIRKLWSPPVRHAPLDRGSVCASNHTNHDRPFSRTRTQKRKISTVWHPESVSGTLHIPGEVPDSQDN</sequence>
<name>A0A0J8R3Y6_COCIT</name>
<evidence type="ECO:0000313" key="2">
    <source>
        <dbReference type="EMBL" id="KMU79844.1"/>
    </source>
</evidence>
<dbReference type="Proteomes" id="UP000054559">
    <property type="component" value="Unassembled WGS sequence"/>
</dbReference>